<sequence>MQHPSLLQTPPLKIEQMQFVQQSVRQYKNVKQPALNLFVQFSSALRAVRSILEQESDMITREFKNINKDIQTNISQLINILITEPEDIDLMILSGLILEIIDIVRRTPIDQVPWKLLLTLNKITEIGSTEQVHVIKEMKIMQIFAPSLKHSDEDIQKEVLEVINNIIKKGWNMVIDIYKATSWQSQMSTGDRAIGYNQDHQRENIDEQEDPQLYYARFANFIGFTLYTWILVSN</sequence>
<proteinExistence type="predicted"/>
<name>A0A5J4W9F3_9EUKA</name>
<evidence type="ECO:0000313" key="2">
    <source>
        <dbReference type="Proteomes" id="UP000324800"/>
    </source>
</evidence>
<dbReference type="InterPro" id="IPR011989">
    <property type="entry name" value="ARM-like"/>
</dbReference>
<dbReference type="AlphaFoldDB" id="A0A5J4W9F3"/>
<comment type="caution">
    <text evidence="1">The sequence shown here is derived from an EMBL/GenBank/DDBJ whole genome shotgun (WGS) entry which is preliminary data.</text>
</comment>
<evidence type="ECO:0000313" key="1">
    <source>
        <dbReference type="EMBL" id="KAA6391283.1"/>
    </source>
</evidence>
<gene>
    <name evidence="1" type="ORF">EZS28_013191</name>
</gene>
<reference evidence="1 2" key="1">
    <citation type="submission" date="2019-03" db="EMBL/GenBank/DDBJ databases">
        <title>Single cell metagenomics reveals metabolic interactions within the superorganism composed of flagellate Streblomastix strix and complex community of Bacteroidetes bacteria on its surface.</title>
        <authorList>
            <person name="Treitli S.C."/>
            <person name="Kolisko M."/>
            <person name="Husnik F."/>
            <person name="Keeling P."/>
            <person name="Hampl V."/>
        </authorList>
    </citation>
    <scope>NUCLEOTIDE SEQUENCE [LARGE SCALE GENOMIC DNA]</scope>
    <source>
        <strain evidence="1">ST1C</strain>
    </source>
</reference>
<dbReference type="EMBL" id="SNRW01002931">
    <property type="protein sequence ID" value="KAA6391283.1"/>
    <property type="molecule type" value="Genomic_DNA"/>
</dbReference>
<dbReference type="InterPro" id="IPR016024">
    <property type="entry name" value="ARM-type_fold"/>
</dbReference>
<dbReference type="SUPFAM" id="SSF48371">
    <property type="entry name" value="ARM repeat"/>
    <property type="match status" value="1"/>
</dbReference>
<dbReference type="Gene3D" id="1.25.10.10">
    <property type="entry name" value="Leucine-rich Repeat Variant"/>
    <property type="match status" value="1"/>
</dbReference>
<dbReference type="Proteomes" id="UP000324800">
    <property type="component" value="Unassembled WGS sequence"/>
</dbReference>
<accession>A0A5J4W9F3</accession>
<protein>
    <submittedName>
        <fullName evidence="1">Uncharacterized protein</fullName>
    </submittedName>
</protein>
<organism evidence="1 2">
    <name type="scientific">Streblomastix strix</name>
    <dbReference type="NCBI Taxonomy" id="222440"/>
    <lineage>
        <taxon>Eukaryota</taxon>
        <taxon>Metamonada</taxon>
        <taxon>Preaxostyla</taxon>
        <taxon>Oxymonadida</taxon>
        <taxon>Streblomastigidae</taxon>
        <taxon>Streblomastix</taxon>
    </lineage>
</organism>